<dbReference type="VEuPathDB" id="FungiDB:YALI1_D01905g"/>
<dbReference type="RefSeq" id="XP_068138667.1">
    <property type="nucleotide sequence ID" value="XM_068282566.1"/>
</dbReference>
<accession>A0A1D8NCT5</accession>
<evidence type="ECO:0000313" key="1">
    <source>
        <dbReference type="EMBL" id="AOW03435.1"/>
    </source>
</evidence>
<reference evidence="1 2" key="1">
    <citation type="journal article" date="2016" name="PLoS ONE">
        <title>Sequence Assembly of Yarrowia lipolytica Strain W29/CLIB89 Shows Transposable Element Diversity.</title>
        <authorList>
            <person name="Magnan C."/>
            <person name="Yu J."/>
            <person name="Chang I."/>
            <person name="Jahn E."/>
            <person name="Kanomata Y."/>
            <person name="Wu J."/>
            <person name="Zeller M."/>
            <person name="Oakes M."/>
            <person name="Baldi P."/>
            <person name="Sandmeyer S."/>
        </authorList>
    </citation>
    <scope>NUCLEOTIDE SEQUENCE [LARGE SCALE GENOMIC DNA]</scope>
    <source>
        <strain evidence="2">CLIB89(W29)</strain>
    </source>
</reference>
<dbReference type="EMBL" id="CP017556">
    <property type="protein sequence ID" value="AOW03435.1"/>
    <property type="molecule type" value="Genomic_DNA"/>
</dbReference>
<gene>
    <name evidence="1" type="ORF">YALI1_D01905g</name>
</gene>
<dbReference type="GeneID" id="94583189"/>
<dbReference type="AlphaFoldDB" id="A0A1D8NCT5"/>
<organism evidence="1 2">
    <name type="scientific">Yarrowia lipolytica</name>
    <name type="common">Candida lipolytica</name>
    <dbReference type="NCBI Taxonomy" id="4952"/>
    <lineage>
        <taxon>Eukaryota</taxon>
        <taxon>Fungi</taxon>
        <taxon>Dikarya</taxon>
        <taxon>Ascomycota</taxon>
        <taxon>Saccharomycotina</taxon>
        <taxon>Dipodascomycetes</taxon>
        <taxon>Dipodascales</taxon>
        <taxon>Dipodascales incertae sedis</taxon>
        <taxon>Yarrowia</taxon>
    </lineage>
</organism>
<name>A0A1D8NCT5_YARLL</name>
<proteinExistence type="predicted"/>
<evidence type="ECO:0000313" key="2">
    <source>
        <dbReference type="Proteomes" id="UP000182444"/>
    </source>
</evidence>
<dbReference type="Proteomes" id="UP000182444">
    <property type="component" value="Chromosome 1D"/>
</dbReference>
<sequence>MATGYTTGCFARLLSRAPLWCDVFCRAVLACCVTRYLCHTTSFILWVASLRHRYSMASVTRSMAVYGSVWHCYGAFCESNLAPTSAVTPIVSYHPLISLVPATCSGKLNGLVPLACLVGGGSISTRKHPIQATTITTPTMVSSPTVHRGDLFKRVSCITLHVV</sequence>
<protein>
    <submittedName>
        <fullName evidence="1">Uncharacterized protein</fullName>
    </submittedName>
</protein>